<feature type="compositionally biased region" description="Basic and acidic residues" evidence="1">
    <location>
        <begin position="576"/>
        <end position="587"/>
    </location>
</feature>
<feature type="compositionally biased region" description="Basic and acidic residues" evidence="1">
    <location>
        <begin position="166"/>
        <end position="192"/>
    </location>
</feature>
<proteinExistence type="predicted"/>
<feature type="region of interest" description="Disordered" evidence="1">
    <location>
        <begin position="359"/>
        <end position="596"/>
    </location>
</feature>
<evidence type="ECO:0000256" key="1">
    <source>
        <dbReference type="SAM" id="MobiDB-lite"/>
    </source>
</evidence>
<feature type="compositionally biased region" description="Basic and acidic residues" evidence="1">
    <location>
        <begin position="399"/>
        <end position="432"/>
    </location>
</feature>
<feature type="compositionally biased region" description="Low complexity" evidence="1">
    <location>
        <begin position="468"/>
        <end position="485"/>
    </location>
</feature>
<gene>
    <name evidence="2" type="ORF">PBIL07802_LOCUS140</name>
</gene>
<feature type="region of interest" description="Disordered" evidence="1">
    <location>
        <begin position="165"/>
        <end position="228"/>
    </location>
</feature>
<evidence type="ECO:0000313" key="2">
    <source>
        <dbReference type="EMBL" id="CAE0237999.1"/>
    </source>
</evidence>
<accession>A0A7S3CUS3</accession>
<sequence>MNIKSTCVESGVTSDLSGLYPDFKRIFAKTDLDDLVRVQRGQADFARGCRLKKGKKKTLARRQGGIARDAQPPFVQQSSAVSAKKEAERSTKPAPHLLDTPAEESRRQVVGTSCSNLSPSQMEEKLIEMVRDESGRKRKAWPVTAFSRFTAYLSSFSSRFFGSNHPHVESEQGRREEVVASNSKVEEGRDGSEGEGEVTSRAAKRRRVDLPAMSATAGKQSGSTNAEQKVHPNLCLAVSASPPPLQIEIEASVVTPSQSPESQAVASAELNTPAPVLAPPSPRACTPPLHEGAAQLAAVGVARQVAADESDDAESDQDISRSMQPTSSVPAYNGVKAGLGRASAGEEPLSAVISFSASCSVDHSEEENGRGEVTPKSGEIEKVEAALQQGDGEGVSTKQRKETTVESEKGEQTSGDSEVHAGETSHQKEKMDTINSSSSSASSTIARSPRILQSSDEKKKWHSPSKLSQQDAAADASATSTPSSPIHKLLGGKGASSPQAYDFRRRNQGGVSYGGAMQQRHRSPSTRGRLLVQYLDKQNEEKEIAPPLPAVDPLQQLEMSAYSDSQRRRRPVRRSLFHDLSSKEEKLRQKKTGRNDSLMALLPDFAAMQEKRKEAVAEANRKAEQADKEYELARASMPASNTSEKEGAKAVRFADSEGHAIAVTVE</sequence>
<dbReference type="AlphaFoldDB" id="A0A7S3CUS3"/>
<reference evidence="2" key="1">
    <citation type="submission" date="2021-01" db="EMBL/GenBank/DDBJ databases">
        <authorList>
            <person name="Corre E."/>
            <person name="Pelletier E."/>
            <person name="Niang G."/>
            <person name="Scheremetjew M."/>
            <person name="Finn R."/>
            <person name="Kale V."/>
            <person name="Holt S."/>
            <person name="Cochrane G."/>
            <person name="Meng A."/>
            <person name="Brown T."/>
            <person name="Cohen L."/>
        </authorList>
    </citation>
    <scope>NUCLEOTIDE SEQUENCE</scope>
    <source>
        <strain evidence="2">NIES-2562</strain>
    </source>
</reference>
<feature type="region of interest" description="Disordered" evidence="1">
    <location>
        <begin position="618"/>
        <end position="649"/>
    </location>
</feature>
<organism evidence="2">
    <name type="scientific">Palpitomonas bilix</name>
    <dbReference type="NCBI Taxonomy" id="652834"/>
    <lineage>
        <taxon>Eukaryota</taxon>
        <taxon>Eukaryota incertae sedis</taxon>
    </lineage>
</organism>
<feature type="compositionally biased region" description="Basic and acidic residues" evidence="1">
    <location>
        <begin position="618"/>
        <end position="632"/>
    </location>
</feature>
<feature type="compositionally biased region" description="Acidic residues" evidence="1">
    <location>
        <begin position="308"/>
        <end position="317"/>
    </location>
</feature>
<feature type="compositionally biased region" description="Polar residues" evidence="1">
    <location>
        <begin position="217"/>
        <end position="227"/>
    </location>
</feature>
<feature type="region of interest" description="Disordered" evidence="1">
    <location>
        <begin position="302"/>
        <end position="335"/>
    </location>
</feature>
<feature type="region of interest" description="Disordered" evidence="1">
    <location>
        <begin position="56"/>
        <end position="107"/>
    </location>
</feature>
<dbReference type="EMBL" id="HBIB01000282">
    <property type="protein sequence ID" value="CAE0237999.1"/>
    <property type="molecule type" value="Transcribed_RNA"/>
</dbReference>
<protein>
    <submittedName>
        <fullName evidence="2">Uncharacterized protein</fullName>
    </submittedName>
</protein>
<name>A0A7S3CUS3_9EUKA</name>
<feature type="compositionally biased region" description="Polar residues" evidence="1">
    <location>
        <begin position="320"/>
        <end position="330"/>
    </location>
</feature>